<proteinExistence type="predicted"/>
<protein>
    <submittedName>
        <fullName evidence="1">Uncharacterized protein</fullName>
    </submittedName>
</protein>
<reference evidence="1" key="1">
    <citation type="journal article" date="2021" name="Proc. Natl. Acad. Sci. U.S.A.">
        <title>A Catalog of Tens of Thousands of Viruses from Human Metagenomes Reveals Hidden Associations with Chronic Diseases.</title>
        <authorList>
            <person name="Tisza M.J."/>
            <person name="Buck C.B."/>
        </authorList>
    </citation>
    <scope>NUCLEOTIDE SEQUENCE</scope>
    <source>
        <strain evidence="1">Ctxqo3</strain>
    </source>
</reference>
<evidence type="ECO:0000313" key="1">
    <source>
        <dbReference type="EMBL" id="DAF56229.1"/>
    </source>
</evidence>
<sequence>MRAMHFTRTQNCVMVNLLNRWKWFRKRLVRCGLRV</sequence>
<name>A0A8S5SYS5_9CAUD</name>
<organism evidence="1">
    <name type="scientific">Podoviridae sp. ctxqo3</name>
    <dbReference type="NCBI Taxonomy" id="2827755"/>
    <lineage>
        <taxon>Viruses</taxon>
        <taxon>Duplodnaviria</taxon>
        <taxon>Heunggongvirae</taxon>
        <taxon>Uroviricota</taxon>
        <taxon>Caudoviricetes</taxon>
    </lineage>
</organism>
<dbReference type="EMBL" id="BK032710">
    <property type="protein sequence ID" value="DAF56229.1"/>
    <property type="molecule type" value="Genomic_DNA"/>
</dbReference>
<accession>A0A8S5SYS5</accession>